<name>A0AAE1VZB5_9LAMI</name>
<evidence type="ECO:0000313" key="1">
    <source>
        <dbReference type="EMBL" id="KAK4384262.1"/>
    </source>
</evidence>
<dbReference type="Proteomes" id="UP001289374">
    <property type="component" value="Unassembled WGS sequence"/>
</dbReference>
<protein>
    <submittedName>
        <fullName evidence="1">Uncharacterized protein</fullName>
    </submittedName>
</protein>
<gene>
    <name evidence="1" type="ORF">Sango_3078500</name>
</gene>
<dbReference type="AlphaFoldDB" id="A0AAE1VZB5"/>
<organism evidence="1 2">
    <name type="scientific">Sesamum angolense</name>
    <dbReference type="NCBI Taxonomy" id="2727404"/>
    <lineage>
        <taxon>Eukaryota</taxon>
        <taxon>Viridiplantae</taxon>
        <taxon>Streptophyta</taxon>
        <taxon>Embryophyta</taxon>
        <taxon>Tracheophyta</taxon>
        <taxon>Spermatophyta</taxon>
        <taxon>Magnoliopsida</taxon>
        <taxon>eudicotyledons</taxon>
        <taxon>Gunneridae</taxon>
        <taxon>Pentapetalae</taxon>
        <taxon>asterids</taxon>
        <taxon>lamiids</taxon>
        <taxon>Lamiales</taxon>
        <taxon>Pedaliaceae</taxon>
        <taxon>Sesamum</taxon>
    </lineage>
</organism>
<sequence>MRMAELIPSLKMSDDTHIITEEEANSLSRPITSDDIKNAIFDIEEDRAPGPDGFSSGFFKAAWPVVGAEVTAAVMCYYFN</sequence>
<reference evidence="1" key="2">
    <citation type="journal article" date="2024" name="Plant">
        <title>Genomic evolution and insights into agronomic trait innovations of Sesamum species.</title>
        <authorList>
            <person name="Miao H."/>
            <person name="Wang L."/>
            <person name="Qu L."/>
            <person name="Liu H."/>
            <person name="Sun Y."/>
            <person name="Le M."/>
            <person name="Wang Q."/>
            <person name="Wei S."/>
            <person name="Zheng Y."/>
            <person name="Lin W."/>
            <person name="Duan Y."/>
            <person name="Cao H."/>
            <person name="Xiong S."/>
            <person name="Wang X."/>
            <person name="Wei L."/>
            <person name="Li C."/>
            <person name="Ma Q."/>
            <person name="Ju M."/>
            <person name="Zhao R."/>
            <person name="Li G."/>
            <person name="Mu C."/>
            <person name="Tian Q."/>
            <person name="Mei H."/>
            <person name="Zhang T."/>
            <person name="Gao T."/>
            <person name="Zhang H."/>
        </authorList>
    </citation>
    <scope>NUCLEOTIDE SEQUENCE</scope>
    <source>
        <strain evidence="1">K16</strain>
    </source>
</reference>
<accession>A0AAE1VZB5</accession>
<reference evidence="1" key="1">
    <citation type="submission" date="2020-06" db="EMBL/GenBank/DDBJ databases">
        <authorList>
            <person name="Li T."/>
            <person name="Hu X."/>
            <person name="Zhang T."/>
            <person name="Song X."/>
            <person name="Zhang H."/>
            <person name="Dai N."/>
            <person name="Sheng W."/>
            <person name="Hou X."/>
            <person name="Wei L."/>
        </authorList>
    </citation>
    <scope>NUCLEOTIDE SEQUENCE</scope>
    <source>
        <strain evidence="1">K16</strain>
        <tissue evidence="1">Leaf</tissue>
    </source>
</reference>
<proteinExistence type="predicted"/>
<dbReference type="EMBL" id="JACGWL010000239">
    <property type="protein sequence ID" value="KAK4384262.1"/>
    <property type="molecule type" value="Genomic_DNA"/>
</dbReference>
<comment type="caution">
    <text evidence="1">The sequence shown here is derived from an EMBL/GenBank/DDBJ whole genome shotgun (WGS) entry which is preliminary data.</text>
</comment>
<keyword evidence="2" id="KW-1185">Reference proteome</keyword>
<evidence type="ECO:0000313" key="2">
    <source>
        <dbReference type="Proteomes" id="UP001289374"/>
    </source>
</evidence>